<reference evidence="2" key="1">
    <citation type="submission" date="2022-12" db="EMBL/GenBank/DDBJ databases">
        <title>Species Delineation and Comparative Genomics within the Campylobacter ureolyticus Complex.</title>
        <authorList>
            <person name="Maki J."/>
            <person name="Howard M."/>
            <person name="Connelly S."/>
            <person name="Hardy D.J."/>
            <person name="Cameron A."/>
        </authorList>
    </citation>
    <scope>NUCLEOTIDE SEQUENCE</scope>
    <source>
        <strain evidence="2">URMC_786</strain>
    </source>
</reference>
<dbReference type="Proteomes" id="UP001075461">
    <property type="component" value="Unassembled WGS sequence"/>
</dbReference>
<sequence>MDNPFNNLKLNRWYAIALVLSAIAFLYSLAFDVKILNNEIVASLSLGVFFIALSHYARLKKQTPISTKNSIKIKTKLIKTTPYWVLLITGFALVILGIYLIIQR</sequence>
<comment type="caution">
    <text evidence="2">The sequence shown here is derived from an EMBL/GenBank/DDBJ whole genome shotgun (WGS) entry which is preliminary data.</text>
</comment>
<gene>
    <name evidence="2" type="ORF">O6B92_08775</name>
</gene>
<dbReference type="EMBL" id="JAPXGP010000008">
    <property type="protein sequence ID" value="MCZ6162419.1"/>
    <property type="molecule type" value="Genomic_DNA"/>
</dbReference>
<proteinExistence type="predicted"/>
<evidence type="ECO:0000313" key="2">
    <source>
        <dbReference type="EMBL" id="MCZ6162419.1"/>
    </source>
</evidence>
<evidence type="ECO:0000256" key="1">
    <source>
        <dbReference type="SAM" id="Phobius"/>
    </source>
</evidence>
<organism evidence="2 3">
    <name type="scientific">Campylobacter ureolyticus</name>
    <dbReference type="NCBI Taxonomy" id="827"/>
    <lineage>
        <taxon>Bacteria</taxon>
        <taxon>Pseudomonadati</taxon>
        <taxon>Campylobacterota</taxon>
        <taxon>Epsilonproteobacteria</taxon>
        <taxon>Campylobacterales</taxon>
        <taxon>Campylobacteraceae</taxon>
        <taxon>Campylobacter</taxon>
    </lineage>
</organism>
<evidence type="ECO:0000313" key="3">
    <source>
        <dbReference type="Proteomes" id="UP001075461"/>
    </source>
</evidence>
<keyword evidence="1" id="KW-0472">Membrane</keyword>
<feature type="transmembrane region" description="Helical" evidence="1">
    <location>
        <begin position="80"/>
        <end position="102"/>
    </location>
</feature>
<dbReference type="AlphaFoldDB" id="A0A9Q4KR13"/>
<name>A0A9Q4KR13_9BACT</name>
<keyword evidence="1" id="KW-1133">Transmembrane helix</keyword>
<accession>A0A9Q4KR13</accession>
<protein>
    <submittedName>
        <fullName evidence="2">Uncharacterized protein</fullName>
    </submittedName>
</protein>
<feature type="transmembrane region" description="Helical" evidence="1">
    <location>
        <begin position="40"/>
        <end position="59"/>
    </location>
</feature>
<dbReference type="RefSeq" id="WP_269480652.1">
    <property type="nucleotide sequence ID" value="NZ_JAPXGH010000011.1"/>
</dbReference>
<keyword evidence="1" id="KW-0812">Transmembrane</keyword>